<protein>
    <recommendedName>
        <fullName evidence="2">Lysozyme inhibitor LprI-like N-terminal domain-containing protein</fullName>
    </recommendedName>
</protein>
<dbReference type="PANTHER" id="PTHR39176:SF1">
    <property type="entry name" value="PERIPLASMIC PROTEIN"/>
    <property type="match status" value="1"/>
</dbReference>
<evidence type="ECO:0000256" key="1">
    <source>
        <dbReference type="SAM" id="SignalP"/>
    </source>
</evidence>
<dbReference type="Pfam" id="PF07007">
    <property type="entry name" value="LprI"/>
    <property type="match status" value="1"/>
</dbReference>
<dbReference type="OrthoDB" id="7340239at2"/>
<organism evidence="3 4">
    <name type="scientific">Neoasaia chiangmaiensis</name>
    <dbReference type="NCBI Taxonomy" id="320497"/>
    <lineage>
        <taxon>Bacteria</taxon>
        <taxon>Pseudomonadati</taxon>
        <taxon>Pseudomonadota</taxon>
        <taxon>Alphaproteobacteria</taxon>
        <taxon>Acetobacterales</taxon>
        <taxon>Acetobacteraceae</taxon>
        <taxon>Neoasaia</taxon>
    </lineage>
</organism>
<reference evidence="3 4" key="1">
    <citation type="submission" date="2016-03" db="EMBL/GenBank/DDBJ databases">
        <title>Acetic acid bacteria sequencing.</title>
        <authorList>
            <person name="Brandt J."/>
            <person name="Jakob F."/>
            <person name="Vogel R.F."/>
        </authorList>
    </citation>
    <scope>NUCLEOTIDE SEQUENCE [LARGE SCALE GENOMIC DNA]</scope>
    <source>
        <strain evidence="3 4">NBRC 101099</strain>
    </source>
</reference>
<gene>
    <name evidence="3" type="ORF">A0U93_13120</name>
</gene>
<evidence type="ECO:0000259" key="2">
    <source>
        <dbReference type="Pfam" id="PF07007"/>
    </source>
</evidence>
<proteinExistence type="predicted"/>
<feature type="signal peptide" evidence="1">
    <location>
        <begin position="1"/>
        <end position="19"/>
    </location>
</feature>
<dbReference type="PANTHER" id="PTHR39176">
    <property type="entry name" value="PERIPLASMIC PROTEIN-RELATED"/>
    <property type="match status" value="1"/>
</dbReference>
<keyword evidence="4" id="KW-1185">Reference proteome</keyword>
<dbReference type="InterPro" id="IPR009739">
    <property type="entry name" value="LprI-like_N"/>
</dbReference>
<dbReference type="AlphaFoldDB" id="A0A1U9KSR6"/>
<keyword evidence="1" id="KW-0732">Signal</keyword>
<dbReference type="Gene3D" id="1.20.1270.180">
    <property type="match status" value="1"/>
</dbReference>
<dbReference type="Proteomes" id="UP000188604">
    <property type="component" value="Chromosome"/>
</dbReference>
<dbReference type="KEGG" id="nch:A0U93_13120"/>
<accession>A0A1U9KSR6</accession>
<dbReference type="RefSeq" id="WP_077807747.1">
    <property type="nucleotide sequence ID" value="NZ_BJXS01000001.1"/>
</dbReference>
<feature type="domain" description="Lysozyme inhibitor LprI-like N-terminal" evidence="2">
    <location>
        <begin position="25"/>
        <end position="119"/>
    </location>
</feature>
<sequence>MKRVLFLLLAALEATPGMASDFDTCLKAADSIDPRIMDCQDKELIRQNAALNASYSKLLTQLRTIPLAESKLRDSERAWIKFRDANCDLIPAVFGDGSADRINYNDCVIDITSARVIELNKWNSSRTVEGR</sequence>
<name>A0A1U9KSR6_9PROT</name>
<evidence type="ECO:0000313" key="3">
    <source>
        <dbReference type="EMBL" id="AQS88700.1"/>
    </source>
</evidence>
<dbReference type="EMBL" id="CP014691">
    <property type="protein sequence ID" value="AQS88700.1"/>
    <property type="molecule type" value="Genomic_DNA"/>
</dbReference>
<evidence type="ECO:0000313" key="4">
    <source>
        <dbReference type="Proteomes" id="UP000188604"/>
    </source>
</evidence>
<feature type="chain" id="PRO_5012550025" description="Lysozyme inhibitor LprI-like N-terminal domain-containing protein" evidence="1">
    <location>
        <begin position="20"/>
        <end position="131"/>
    </location>
</feature>